<sequence length="305" mass="32593">MKVFVTGATGFIGSEVVKELIRRGNDVLGLARSDSSQAKLEAVGAQVLRGSLDTPDVLAKGAAESDGVIHLAFVNDFNNYEESLKKDLTAIKAMENELVNTNKPFVNTSGTLMVEDLGRPATEKDSSANPVGRAEDEILSLSYADKGVRATAVRLSPTVHDVQRQGFGTILAGMAINSGKAAYVGDGANVWPSVHRKDAAKLFVDALERGKAGSVYNAAAEVGIPVKEIAQTIGDTLNLPVEKLDQESGKAYFGWFIDAIQQNNPTSSELTQSELDWHPTEASLLEDLKTFLSDSKNVEALKNNG</sequence>
<evidence type="ECO:0000313" key="3">
    <source>
        <dbReference type="Proteomes" id="UP000051249"/>
    </source>
</evidence>
<dbReference type="GO" id="GO:0005737">
    <property type="term" value="C:cytoplasm"/>
    <property type="evidence" value="ECO:0007669"/>
    <property type="project" value="TreeGrafter"/>
</dbReference>
<dbReference type="PANTHER" id="PTHR48079">
    <property type="entry name" value="PROTEIN YEEZ"/>
    <property type="match status" value="1"/>
</dbReference>
<dbReference type="Pfam" id="PF01370">
    <property type="entry name" value="Epimerase"/>
    <property type="match status" value="1"/>
</dbReference>
<dbReference type="SUPFAM" id="SSF51735">
    <property type="entry name" value="NAD(P)-binding Rossmann-fold domains"/>
    <property type="match status" value="1"/>
</dbReference>
<dbReference type="Proteomes" id="UP000051249">
    <property type="component" value="Unassembled WGS sequence"/>
</dbReference>
<dbReference type="OrthoDB" id="9811743at2"/>
<dbReference type="InterPro" id="IPR036291">
    <property type="entry name" value="NAD(P)-bd_dom_sf"/>
</dbReference>
<dbReference type="PATRIC" id="fig|480391.4.peg.1174"/>
<protein>
    <recommendedName>
        <fullName evidence="1">NAD-dependent epimerase/dehydratase domain-containing protein</fullName>
    </recommendedName>
</protein>
<dbReference type="GO" id="GO:0004029">
    <property type="term" value="F:aldehyde dehydrogenase (NAD+) activity"/>
    <property type="evidence" value="ECO:0007669"/>
    <property type="project" value="TreeGrafter"/>
</dbReference>
<name>A0A0R2ND65_9LACO</name>
<organism evidence="2 3">
    <name type="scientific">Pediococcus argentinicus</name>
    <dbReference type="NCBI Taxonomy" id="480391"/>
    <lineage>
        <taxon>Bacteria</taxon>
        <taxon>Bacillati</taxon>
        <taxon>Bacillota</taxon>
        <taxon>Bacilli</taxon>
        <taxon>Lactobacillales</taxon>
        <taxon>Lactobacillaceae</taxon>
        <taxon>Pediococcus</taxon>
    </lineage>
</organism>
<feature type="domain" description="NAD-dependent epimerase/dehydratase" evidence="1">
    <location>
        <begin position="3"/>
        <end position="219"/>
    </location>
</feature>
<gene>
    <name evidence="2" type="ORF">IV88_GL001157</name>
</gene>
<keyword evidence="3" id="KW-1185">Reference proteome</keyword>
<dbReference type="CDD" id="cd05262">
    <property type="entry name" value="SDR_a7"/>
    <property type="match status" value="1"/>
</dbReference>
<dbReference type="InterPro" id="IPR051783">
    <property type="entry name" value="NAD(P)-dependent_oxidoreduct"/>
</dbReference>
<dbReference type="RefSeq" id="WP_057800346.1">
    <property type="nucleotide sequence ID" value="NZ_BJZZ01000038.1"/>
</dbReference>
<reference evidence="2 3" key="1">
    <citation type="journal article" date="2015" name="Genome Announc.">
        <title>Expanding the biotechnology potential of lactobacilli through comparative genomics of 213 strains and associated genera.</title>
        <authorList>
            <person name="Sun Z."/>
            <person name="Harris H.M."/>
            <person name="McCann A."/>
            <person name="Guo C."/>
            <person name="Argimon S."/>
            <person name="Zhang W."/>
            <person name="Yang X."/>
            <person name="Jeffery I.B."/>
            <person name="Cooney J.C."/>
            <person name="Kagawa T.F."/>
            <person name="Liu W."/>
            <person name="Song Y."/>
            <person name="Salvetti E."/>
            <person name="Wrobel A."/>
            <person name="Rasinkangas P."/>
            <person name="Parkhill J."/>
            <person name="Rea M.C."/>
            <person name="O'Sullivan O."/>
            <person name="Ritari J."/>
            <person name="Douillard F.P."/>
            <person name="Paul Ross R."/>
            <person name="Yang R."/>
            <person name="Briner A.E."/>
            <person name="Felis G.E."/>
            <person name="de Vos W.M."/>
            <person name="Barrangou R."/>
            <person name="Klaenhammer T.R."/>
            <person name="Caufield P.W."/>
            <person name="Cui Y."/>
            <person name="Zhang H."/>
            <person name="O'Toole P.W."/>
        </authorList>
    </citation>
    <scope>NUCLEOTIDE SEQUENCE [LARGE SCALE GENOMIC DNA]</scope>
    <source>
        <strain evidence="2 3">DSM 23026</strain>
    </source>
</reference>
<dbReference type="PANTHER" id="PTHR48079:SF9">
    <property type="entry name" value="PUTATIVE-RELATED"/>
    <property type="match status" value="1"/>
</dbReference>
<dbReference type="EMBL" id="JQCQ01000037">
    <property type="protein sequence ID" value="KRO22475.1"/>
    <property type="molecule type" value="Genomic_DNA"/>
</dbReference>
<accession>A0A0R2ND65</accession>
<comment type="caution">
    <text evidence="2">The sequence shown here is derived from an EMBL/GenBank/DDBJ whole genome shotgun (WGS) entry which is preliminary data.</text>
</comment>
<proteinExistence type="predicted"/>
<dbReference type="Gene3D" id="3.40.50.720">
    <property type="entry name" value="NAD(P)-binding Rossmann-like Domain"/>
    <property type="match status" value="1"/>
</dbReference>
<evidence type="ECO:0000313" key="2">
    <source>
        <dbReference type="EMBL" id="KRO22475.1"/>
    </source>
</evidence>
<dbReference type="InterPro" id="IPR001509">
    <property type="entry name" value="Epimerase_deHydtase"/>
</dbReference>
<evidence type="ECO:0000259" key="1">
    <source>
        <dbReference type="Pfam" id="PF01370"/>
    </source>
</evidence>
<dbReference type="AlphaFoldDB" id="A0A0R2ND65"/>